<accession>A0A8R1V4V0</accession>
<accession>A0A2A6BW24</accession>
<evidence type="ECO:0000313" key="2">
    <source>
        <dbReference type="EnsemblMetazoa" id="PPA46117.1"/>
    </source>
</evidence>
<reference evidence="3" key="1">
    <citation type="journal article" date="2008" name="Nat. Genet.">
        <title>The Pristionchus pacificus genome provides a unique perspective on nematode lifestyle and parasitism.</title>
        <authorList>
            <person name="Dieterich C."/>
            <person name="Clifton S.W."/>
            <person name="Schuster L.N."/>
            <person name="Chinwalla A."/>
            <person name="Delehaunty K."/>
            <person name="Dinkelacker I."/>
            <person name="Fulton L."/>
            <person name="Fulton R."/>
            <person name="Godfrey J."/>
            <person name="Minx P."/>
            <person name="Mitreva M."/>
            <person name="Roeseler W."/>
            <person name="Tian H."/>
            <person name="Witte H."/>
            <person name="Yang S.P."/>
            <person name="Wilson R.K."/>
            <person name="Sommer R.J."/>
        </authorList>
    </citation>
    <scope>NUCLEOTIDE SEQUENCE [LARGE SCALE GENOMIC DNA]</scope>
    <source>
        <strain evidence="3">PS312</strain>
    </source>
</reference>
<evidence type="ECO:0000256" key="1">
    <source>
        <dbReference type="SAM" id="MobiDB-lite"/>
    </source>
</evidence>
<evidence type="ECO:0000313" key="3">
    <source>
        <dbReference type="Proteomes" id="UP000005239"/>
    </source>
</evidence>
<protein>
    <submittedName>
        <fullName evidence="2">Uncharacterized protein</fullName>
    </submittedName>
</protein>
<dbReference type="Proteomes" id="UP000005239">
    <property type="component" value="Unassembled WGS sequence"/>
</dbReference>
<organism evidence="2 3">
    <name type="scientific">Pristionchus pacificus</name>
    <name type="common">Parasitic nematode worm</name>
    <dbReference type="NCBI Taxonomy" id="54126"/>
    <lineage>
        <taxon>Eukaryota</taxon>
        <taxon>Metazoa</taxon>
        <taxon>Ecdysozoa</taxon>
        <taxon>Nematoda</taxon>
        <taxon>Chromadorea</taxon>
        <taxon>Rhabditida</taxon>
        <taxon>Rhabditina</taxon>
        <taxon>Diplogasteromorpha</taxon>
        <taxon>Diplogasteroidea</taxon>
        <taxon>Neodiplogasteridae</taxon>
        <taxon>Pristionchus</taxon>
    </lineage>
</organism>
<dbReference type="AlphaFoldDB" id="A0A2A6BW24"/>
<keyword evidence="3" id="KW-1185">Reference proteome</keyword>
<gene>
    <name evidence="2" type="primary">WBGene00284486</name>
</gene>
<reference evidence="2" key="2">
    <citation type="submission" date="2022-06" db="UniProtKB">
        <authorList>
            <consortium name="EnsemblMetazoa"/>
        </authorList>
    </citation>
    <scope>IDENTIFICATION</scope>
    <source>
        <strain evidence="2">PS312</strain>
    </source>
</reference>
<dbReference type="EnsemblMetazoa" id="PPA46117.1">
    <property type="protein sequence ID" value="PPA46117.1"/>
    <property type="gene ID" value="WBGene00284486"/>
</dbReference>
<feature type="compositionally biased region" description="Low complexity" evidence="1">
    <location>
        <begin position="90"/>
        <end position="102"/>
    </location>
</feature>
<feature type="region of interest" description="Disordered" evidence="1">
    <location>
        <begin position="89"/>
        <end position="151"/>
    </location>
</feature>
<name>A0A2A6BW24_PRIPA</name>
<proteinExistence type="predicted"/>
<sequence length="205" mass="22030">MNEEPSIMMNPNSDPPVQLHHRQPVAAHAVTQARACTMIICRIAEHLMRRDQEANHARGACSPSPHLTQHVQKLLQPRGVEPLALSTMCRTSSTTRPSSLSPLAPPPAAPSSAAAARAARPRIRAPRPGSLERHHISGGPSSPPPTHAPSPLVTTVVHLEQPYRVTYSNLTVYGPASLVSWWSAMFRSICVSIAAAESASQFADT</sequence>